<keyword evidence="2" id="KW-1185">Reference proteome</keyword>
<gene>
    <name evidence="1" type="ORF">M9H77_02410</name>
</gene>
<comment type="caution">
    <text evidence="1">The sequence shown here is derived from an EMBL/GenBank/DDBJ whole genome shotgun (WGS) entry which is preliminary data.</text>
</comment>
<dbReference type="Proteomes" id="UP001060085">
    <property type="component" value="Linkage Group LG01"/>
</dbReference>
<evidence type="ECO:0000313" key="2">
    <source>
        <dbReference type="Proteomes" id="UP001060085"/>
    </source>
</evidence>
<proteinExistence type="predicted"/>
<reference evidence="2" key="1">
    <citation type="journal article" date="2023" name="Nat. Plants">
        <title>Single-cell RNA sequencing provides a high-resolution roadmap for understanding the multicellular compartmentation of specialized metabolism.</title>
        <authorList>
            <person name="Sun S."/>
            <person name="Shen X."/>
            <person name="Li Y."/>
            <person name="Li Y."/>
            <person name="Wang S."/>
            <person name="Li R."/>
            <person name="Zhang H."/>
            <person name="Shen G."/>
            <person name="Guo B."/>
            <person name="Wei J."/>
            <person name="Xu J."/>
            <person name="St-Pierre B."/>
            <person name="Chen S."/>
            <person name="Sun C."/>
        </authorList>
    </citation>
    <scope>NUCLEOTIDE SEQUENCE [LARGE SCALE GENOMIC DNA]</scope>
</reference>
<dbReference type="EMBL" id="CM044701">
    <property type="protein sequence ID" value="KAI5681183.1"/>
    <property type="molecule type" value="Genomic_DNA"/>
</dbReference>
<protein>
    <submittedName>
        <fullName evidence="1">Uncharacterized protein</fullName>
    </submittedName>
</protein>
<accession>A0ACC0C8Q6</accession>
<evidence type="ECO:0000313" key="1">
    <source>
        <dbReference type="EMBL" id="KAI5681183.1"/>
    </source>
</evidence>
<sequence length="119" mass="13537">MINFKNVNLDETLSMFLRHLFQHGRCVPLCAMNAISLENIGTTIVYLCKRRKLKIGRSEECCEHKRKVQPQFLNFLTTTCTTKSNHWMKVKGGGVGKELSIGYEDTSISLSLNPFSLEP</sequence>
<organism evidence="1 2">
    <name type="scientific">Catharanthus roseus</name>
    <name type="common">Madagascar periwinkle</name>
    <name type="synonym">Vinca rosea</name>
    <dbReference type="NCBI Taxonomy" id="4058"/>
    <lineage>
        <taxon>Eukaryota</taxon>
        <taxon>Viridiplantae</taxon>
        <taxon>Streptophyta</taxon>
        <taxon>Embryophyta</taxon>
        <taxon>Tracheophyta</taxon>
        <taxon>Spermatophyta</taxon>
        <taxon>Magnoliopsida</taxon>
        <taxon>eudicotyledons</taxon>
        <taxon>Gunneridae</taxon>
        <taxon>Pentapetalae</taxon>
        <taxon>asterids</taxon>
        <taxon>lamiids</taxon>
        <taxon>Gentianales</taxon>
        <taxon>Apocynaceae</taxon>
        <taxon>Rauvolfioideae</taxon>
        <taxon>Vinceae</taxon>
        <taxon>Catharanthinae</taxon>
        <taxon>Catharanthus</taxon>
    </lineage>
</organism>
<name>A0ACC0C8Q6_CATRO</name>